<reference evidence="2 3" key="1">
    <citation type="submission" date="2020-01" db="EMBL/GenBank/DDBJ databases">
        <title>Genome analysis.</title>
        <authorList>
            <person name="Wu S."/>
            <person name="Wang G."/>
        </authorList>
    </citation>
    <scope>NUCLEOTIDE SEQUENCE [LARGE SCALE GENOMIC DNA]</scope>
    <source>
        <strain evidence="2 3">SYL130</strain>
    </source>
</reference>
<dbReference type="Pfam" id="PF04389">
    <property type="entry name" value="Peptidase_M28"/>
    <property type="match status" value="1"/>
</dbReference>
<evidence type="ECO:0000259" key="1">
    <source>
        <dbReference type="Pfam" id="PF04389"/>
    </source>
</evidence>
<dbReference type="EMBL" id="JAACJS010000002">
    <property type="protein sequence ID" value="NCI48396.1"/>
    <property type="molecule type" value="Genomic_DNA"/>
</dbReference>
<dbReference type="PANTHER" id="PTHR12147">
    <property type="entry name" value="METALLOPEPTIDASE M28 FAMILY MEMBER"/>
    <property type="match status" value="1"/>
</dbReference>
<proteinExistence type="predicted"/>
<dbReference type="RefSeq" id="WP_161816726.1">
    <property type="nucleotide sequence ID" value="NZ_JAACJS010000002.1"/>
</dbReference>
<keyword evidence="3" id="KW-1185">Reference proteome</keyword>
<evidence type="ECO:0000313" key="3">
    <source>
        <dbReference type="Proteomes" id="UP000753802"/>
    </source>
</evidence>
<comment type="caution">
    <text evidence="2">The sequence shown here is derived from an EMBL/GenBank/DDBJ whole genome shotgun (WGS) entry which is preliminary data.</text>
</comment>
<evidence type="ECO:0000313" key="2">
    <source>
        <dbReference type="EMBL" id="NCI48396.1"/>
    </source>
</evidence>
<dbReference type="InterPro" id="IPR036034">
    <property type="entry name" value="PDZ_sf"/>
</dbReference>
<name>A0ABW9ZU58_9BACT</name>
<dbReference type="SUPFAM" id="SSF53187">
    <property type="entry name" value="Zn-dependent exopeptidases"/>
    <property type="match status" value="1"/>
</dbReference>
<protein>
    <submittedName>
        <fullName evidence="2">M28 family peptidase</fullName>
    </submittedName>
</protein>
<dbReference type="Gene3D" id="3.40.630.10">
    <property type="entry name" value="Zn peptidases"/>
    <property type="match status" value="2"/>
</dbReference>
<dbReference type="PANTHER" id="PTHR12147:SF26">
    <property type="entry name" value="PEPTIDASE M28 DOMAIN-CONTAINING PROTEIN"/>
    <property type="match status" value="1"/>
</dbReference>
<dbReference type="InterPro" id="IPR045175">
    <property type="entry name" value="M28_fam"/>
</dbReference>
<gene>
    <name evidence="2" type="ORF">GWC95_00585</name>
</gene>
<dbReference type="SUPFAM" id="SSF50156">
    <property type="entry name" value="PDZ domain-like"/>
    <property type="match status" value="1"/>
</dbReference>
<feature type="domain" description="Peptidase M28" evidence="1">
    <location>
        <begin position="242"/>
        <end position="437"/>
    </location>
</feature>
<accession>A0ABW9ZU58</accession>
<dbReference type="Proteomes" id="UP000753802">
    <property type="component" value="Unassembled WGS sequence"/>
</dbReference>
<dbReference type="Gene3D" id="2.30.42.10">
    <property type="match status" value="1"/>
</dbReference>
<sequence length="547" mass="60453">MKKLLPVLLLVPVLTYSQSKKKKRQAEEKANAELVANLRSHVQYLADDKLEGRRTGSRGEDLAMQYIVNQYTQMGLEPRGTKGFIQEFEINEGKQVDAATKLKVDGKTLTLNEDFLPLAFCANSKVSGSPAMALNESKQPWFKDLKEVLEENRNNPHFDVEAEIKKTVNAVAAKGATALFVYNTSPLVDNIQFNRNDKSEPVKIPVVYITKEGYKKYFSDHSATLDIEMNLSFSEKKRMGKNVAAFINNQAAHTVVLGAHYDHLGFGEDKGALDTGHVIHNGADDNASGTAALIELARMLKKAPPSHNNYLILNFSGEELGLLGSKYWLDHPSTQVTPNYMINMDMVGRYDTAHKLTIGGYGTSPVWGEVLNGQGLGLAMKFDSTGSGPSDHASFYRKDIPVLFLFTGSHSDYHKATDDWDKINYDGEKDVVKMIYRVIELADAKGKLAFAKTNDPQPGGARAFRVSLGVMPDYGFSGTGMRIDGVSPGKLAEKLGLQAGDVLLQLGEYKFVDVKSYSDVLSKFNKGDAAQLLFKRGNEEKRVEVQF</sequence>
<dbReference type="InterPro" id="IPR007484">
    <property type="entry name" value="Peptidase_M28"/>
</dbReference>
<organism evidence="2 3">
    <name type="scientific">Sediminibacterium roseum</name>
    <dbReference type="NCBI Taxonomy" id="1978412"/>
    <lineage>
        <taxon>Bacteria</taxon>
        <taxon>Pseudomonadati</taxon>
        <taxon>Bacteroidota</taxon>
        <taxon>Chitinophagia</taxon>
        <taxon>Chitinophagales</taxon>
        <taxon>Chitinophagaceae</taxon>
        <taxon>Sediminibacterium</taxon>
    </lineage>
</organism>